<dbReference type="InterPro" id="IPR036048">
    <property type="entry name" value="Interleukin_8-like_sf"/>
</dbReference>
<dbReference type="AlphaFoldDB" id="A0A6G1PGV8"/>
<evidence type="ECO:0000256" key="1">
    <source>
        <dbReference type="ARBA" id="ARBA00004613"/>
    </source>
</evidence>
<feature type="signal peptide" evidence="5">
    <location>
        <begin position="1"/>
        <end position="20"/>
    </location>
</feature>
<dbReference type="GO" id="GO:0005615">
    <property type="term" value="C:extracellular space"/>
    <property type="evidence" value="ECO:0007669"/>
    <property type="project" value="UniProtKB-KW"/>
</dbReference>
<dbReference type="PANTHER" id="PTHR12015:SF183">
    <property type="entry name" value="C-C MOTIF CHEMOKINE 3"/>
    <property type="match status" value="1"/>
</dbReference>
<evidence type="ECO:0000256" key="4">
    <source>
        <dbReference type="ARBA" id="ARBA00022729"/>
    </source>
</evidence>
<dbReference type="PANTHER" id="PTHR12015">
    <property type="entry name" value="SMALL INDUCIBLE CYTOKINE A"/>
    <property type="match status" value="1"/>
</dbReference>
<reference evidence="8" key="2">
    <citation type="submission" date="2019-02" db="EMBL/GenBank/DDBJ databases">
        <title>Opniocepnalus argus Var Kimnra genome.</title>
        <authorList>
            <person name="Zhou C."/>
            <person name="Xiao S."/>
        </authorList>
    </citation>
    <scope>NUCLEOTIDE SEQUENCE [LARGE SCALE GENOMIC DNA]</scope>
</reference>
<evidence type="ECO:0000313" key="8">
    <source>
        <dbReference type="Proteomes" id="UP000503349"/>
    </source>
</evidence>
<keyword evidence="8" id="KW-1185">Reference proteome</keyword>
<dbReference type="GO" id="GO:0008009">
    <property type="term" value="F:chemokine activity"/>
    <property type="evidence" value="ECO:0007669"/>
    <property type="project" value="InterPro"/>
</dbReference>
<comment type="subcellular location">
    <subcellularLocation>
        <location evidence="1">Secreted</location>
    </subcellularLocation>
</comment>
<keyword evidence="4 5" id="KW-0732">Signal</keyword>
<organism evidence="7 8">
    <name type="scientific">Channa argus</name>
    <name type="common">Northern snakehead</name>
    <name type="synonym">Ophicephalus argus</name>
    <dbReference type="NCBI Taxonomy" id="215402"/>
    <lineage>
        <taxon>Eukaryota</taxon>
        <taxon>Metazoa</taxon>
        <taxon>Chordata</taxon>
        <taxon>Craniata</taxon>
        <taxon>Vertebrata</taxon>
        <taxon>Euteleostomi</taxon>
        <taxon>Actinopterygii</taxon>
        <taxon>Neopterygii</taxon>
        <taxon>Teleostei</taxon>
        <taxon>Neoteleostei</taxon>
        <taxon>Acanthomorphata</taxon>
        <taxon>Anabantaria</taxon>
        <taxon>Anabantiformes</taxon>
        <taxon>Channoidei</taxon>
        <taxon>Channidae</taxon>
        <taxon>Channa</taxon>
    </lineage>
</organism>
<feature type="chain" id="PRO_5026197494" evidence="5">
    <location>
        <begin position="21"/>
        <end position="99"/>
    </location>
</feature>
<evidence type="ECO:0000256" key="2">
    <source>
        <dbReference type="ARBA" id="ARBA00022514"/>
    </source>
</evidence>
<dbReference type="EMBL" id="CM015715">
    <property type="protein sequence ID" value="KAF3689256.1"/>
    <property type="molecule type" value="Genomic_DNA"/>
</dbReference>
<gene>
    <name evidence="7" type="ORF">EXN66_Car004928</name>
</gene>
<reference evidence="7 8" key="1">
    <citation type="submission" date="2019-02" db="EMBL/GenBank/DDBJ databases">
        <title>Opniocepnalus argus genome.</title>
        <authorList>
            <person name="Zhou C."/>
            <person name="Xiao S."/>
        </authorList>
    </citation>
    <scope>NUCLEOTIDE SEQUENCE [LARGE SCALE GENOMIC DNA]</scope>
    <source>
        <strain evidence="7">OARG1902GOOAL</strain>
        <tissue evidence="7">Muscle</tissue>
    </source>
</reference>
<dbReference type="Proteomes" id="UP000503349">
    <property type="component" value="Chromosome 4"/>
</dbReference>
<dbReference type="InterPro" id="IPR001811">
    <property type="entry name" value="Chemokine_IL8-like_dom"/>
</dbReference>
<name>A0A6G1PGV8_CHAAH</name>
<evidence type="ECO:0000313" key="7">
    <source>
        <dbReference type="EMBL" id="KAF3689256.1"/>
    </source>
</evidence>
<proteinExistence type="predicted"/>
<keyword evidence="3" id="KW-0964">Secreted</keyword>
<dbReference type="Pfam" id="PF00048">
    <property type="entry name" value="IL8"/>
    <property type="match status" value="1"/>
</dbReference>
<dbReference type="SUPFAM" id="SSF54117">
    <property type="entry name" value="Interleukin 8-like chemokines"/>
    <property type="match status" value="1"/>
</dbReference>
<dbReference type="Gene3D" id="2.40.50.40">
    <property type="match status" value="1"/>
</dbReference>
<sequence length="99" mass="11027">MKTLCFTLGLLLLTVCYCDAVGDAASLSATPVDCCFKFYGSPIPHRFISGITKSHRSCQNQGFIVSTVRGLKFCYKDTYKWALDTYNKAQQPKAVTLKM</sequence>
<keyword evidence="2" id="KW-0202">Cytokine</keyword>
<feature type="domain" description="Chemokine interleukin-8-like" evidence="6">
    <location>
        <begin position="31"/>
        <end position="89"/>
    </location>
</feature>
<dbReference type="GO" id="GO:0006955">
    <property type="term" value="P:immune response"/>
    <property type="evidence" value="ECO:0007669"/>
    <property type="project" value="InterPro"/>
</dbReference>
<evidence type="ECO:0000256" key="3">
    <source>
        <dbReference type="ARBA" id="ARBA00022525"/>
    </source>
</evidence>
<evidence type="ECO:0000259" key="6">
    <source>
        <dbReference type="SMART" id="SM00199"/>
    </source>
</evidence>
<dbReference type="SMART" id="SM00199">
    <property type="entry name" value="SCY"/>
    <property type="match status" value="1"/>
</dbReference>
<accession>A0A6G1PGV8</accession>
<dbReference type="InterPro" id="IPR039809">
    <property type="entry name" value="Chemokine_b/g/d"/>
</dbReference>
<evidence type="ECO:0000256" key="5">
    <source>
        <dbReference type="SAM" id="SignalP"/>
    </source>
</evidence>
<protein>
    <submittedName>
        <fullName evidence="7">C-C motif chemokine 3 Macrophage inflammatory protein 1-alpha</fullName>
    </submittedName>
</protein>